<evidence type="ECO:0000256" key="1">
    <source>
        <dbReference type="ARBA" id="ARBA00005495"/>
    </source>
</evidence>
<dbReference type="Proteomes" id="UP000243361">
    <property type="component" value="Unassembled WGS sequence"/>
</dbReference>
<sequence>MPHYQGSCHCGAVRFAYEGETIERGLRCNCSICARKGAMMSSEIIPPERLHIEAREGTLGLYQFGAATARHFFCRECGIYPFHQTARKPDHYRVNLGCVEGVDTFALECDLFDGKHLL</sequence>
<gene>
    <name evidence="5" type="ORF">B0D84_05990</name>
    <name evidence="6" type="ORF">C3L24_11295</name>
</gene>
<evidence type="ECO:0000256" key="2">
    <source>
        <dbReference type="ARBA" id="ARBA00022723"/>
    </source>
</evidence>
<feature type="domain" description="CENP-V/GFA" evidence="4">
    <location>
        <begin position="4"/>
        <end position="113"/>
    </location>
</feature>
<organism evidence="6 8">
    <name type="scientific">Candidatus Sedimenticola endophacoides</name>
    <dbReference type="NCBI Taxonomy" id="2548426"/>
    <lineage>
        <taxon>Bacteria</taxon>
        <taxon>Pseudomonadati</taxon>
        <taxon>Pseudomonadota</taxon>
        <taxon>Gammaproteobacteria</taxon>
        <taxon>Chromatiales</taxon>
        <taxon>Sedimenticolaceae</taxon>
        <taxon>Sedimenticola</taxon>
    </lineage>
</organism>
<dbReference type="PANTHER" id="PTHR28620:SF1">
    <property type="entry name" value="CENP-V_GFA DOMAIN-CONTAINING PROTEIN"/>
    <property type="match status" value="1"/>
</dbReference>
<dbReference type="GO" id="GO:0046872">
    <property type="term" value="F:metal ion binding"/>
    <property type="evidence" value="ECO:0007669"/>
    <property type="project" value="UniProtKB-KW"/>
</dbReference>
<keyword evidence="2" id="KW-0479">Metal-binding</keyword>
<dbReference type="EMBL" id="PQCO01000266">
    <property type="protein sequence ID" value="PUD99222.1"/>
    <property type="molecule type" value="Genomic_DNA"/>
</dbReference>
<dbReference type="SUPFAM" id="SSF51316">
    <property type="entry name" value="Mss4-like"/>
    <property type="match status" value="1"/>
</dbReference>
<dbReference type="InterPro" id="IPR006913">
    <property type="entry name" value="CENP-V/GFA"/>
</dbReference>
<dbReference type="PANTHER" id="PTHR28620">
    <property type="entry name" value="CENTROMERE PROTEIN V"/>
    <property type="match status" value="1"/>
</dbReference>
<comment type="similarity">
    <text evidence="1">Belongs to the Gfa family.</text>
</comment>
<evidence type="ECO:0000313" key="5">
    <source>
        <dbReference type="EMBL" id="OQX32557.1"/>
    </source>
</evidence>
<accession>A0A657PU19</accession>
<dbReference type="PROSITE" id="PS51891">
    <property type="entry name" value="CENP_V_GFA"/>
    <property type="match status" value="1"/>
</dbReference>
<dbReference type="InterPro" id="IPR011057">
    <property type="entry name" value="Mss4-like_sf"/>
</dbReference>
<evidence type="ECO:0000259" key="4">
    <source>
        <dbReference type="PROSITE" id="PS51891"/>
    </source>
</evidence>
<name>A0A657PU19_9GAMM</name>
<evidence type="ECO:0000313" key="7">
    <source>
        <dbReference type="Proteomes" id="UP000243361"/>
    </source>
</evidence>
<keyword evidence="3" id="KW-0862">Zinc</keyword>
<protein>
    <submittedName>
        <fullName evidence="6">Aldehyde-activating protein</fullName>
    </submittedName>
</protein>
<comment type="caution">
    <text evidence="6">The sequence shown here is derived from an EMBL/GenBank/DDBJ whole genome shotgun (WGS) entry which is preliminary data.</text>
</comment>
<dbReference type="Gene3D" id="2.170.150.70">
    <property type="match status" value="1"/>
</dbReference>
<dbReference type="AlphaFoldDB" id="A0A657PU19"/>
<proteinExistence type="inferred from homology"/>
<dbReference type="EMBL" id="MUIE01000405">
    <property type="protein sequence ID" value="OQX32557.1"/>
    <property type="molecule type" value="Genomic_DNA"/>
</dbReference>
<dbReference type="Pfam" id="PF04828">
    <property type="entry name" value="GFA"/>
    <property type="match status" value="1"/>
</dbReference>
<dbReference type="InterPro" id="IPR052355">
    <property type="entry name" value="CENP-V-like"/>
</dbReference>
<reference evidence="5 7" key="1">
    <citation type="submission" date="2017-02" db="EMBL/GenBank/DDBJ databases">
        <title>Novel co-symbiosis in the unique lucinid bivalve Phacoides pectinatus.</title>
        <authorList>
            <person name="Lim S.J."/>
            <person name="Davis B.G."/>
            <person name="Gill D.E."/>
            <person name="Engel A.S."/>
            <person name="Anderson L.C."/>
            <person name="Campbell B.J."/>
        </authorList>
    </citation>
    <scope>NUCLEOTIDE SEQUENCE [LARGE SCALE GENOMIC DNA]</scope>
    <source>
        <strain evidence="5">LUC13016_P6</strain>
    </source>
</reference>
<dbReference type="GO" id="GO:0016846">
    <property type="term" value="F:carbon-sulfur lyase activity"/>
    <property type="evidence" value="ECO:0007669"/>
    <property type="project" value="InterPro"/>
</dbReference>
<evidence type="ECO:0000313" key="8">
    <source>
        <dbReference type="Proteomes" id="UP000250928"/>
    </source>
</evidence>
<evidence type="ECO:0000313" key="6">
    <source>
        <dbReference type="EMBL" id="PUD99222.1"/>
    </source>
</evidence>
<keyword evidence="7" id="KW-1185">Reference proteome</keyword>
<evidence type="ECO:0000256" key="3">
    <source>
        <dbReference type="ARBA" id="ARBA00022833"/>
    </source>
</evidence>
<reference evidence="6 8" key="2">
    <citation type="submission" date="2018-01" db="EMBL/GenBank/DDBJ databases">
        <title>Novel co-symbiosis in the lucinid bivalve Phacoides pectinatus.</title>
        <authorList>
            <person name="Lim S.J."/>
            <person name="Davis B.G."/>
            <person name="Gill D.E."/>
            <person name="Engel A.S."/>
            <person name="Anderson L.C."/>
            <person name="Campbell B.J."/>
        </authorList>
    </citation>
    <scope>NUCLEOTIDE SEQUENCE [LARGE SCALE GENOMIC DNA]</scope>
    <source>
        <strain evidence="6">N3_P5</strain>
    </source>
</reference>
<dbReference type="Proteomes" id="UP000250928">
    <property type="component" value="Unassembled WGS sequence"/>
</dbReference>